<protein>
    <recommendedName>
        <fullName evidence="2">HNH domain-containing protein</fullName>
    </recommendedName>
</protein>
<dbReference type="EMBL" id="LAZR01004696">
    <property type="protein sequence ID" value="KKN06403.1"/>
    <property type="molecule type" value="Genomic_DNA"/>
</dbReference>
<name>A0A0F9QM20_9ZZZZ</name>
<accession>A0A0F9QM20</accession>
<organism evidence="1">
    <name type="scientific">marine sediment metagenome</name>
    <dbReference type="NCBI Taxonomy" id="412755"/>
    <lineage>
        <taxon>unclassified sequences</taxon>
        <taxon>metagenomes</taxon>
        <taxon>ecological metagenomes</taxon>
    </lineage>
</organism>
<dbReference type="AlphaFoldDB" id="A0A0F9QM20"/>
<evidence type="ECO:0000313" key="1">
    <source>
        <dbReference type="EMBL" id="KKN06403.1"/>
    </source>
</evidence>
<sequence length="176" mass="19871">MRIRNEKPTAMSTKATYPCNRCRAPLPRQVGKGSGSSPGICEKCRNRNLRACFMYPEIISQGKACKKCRPEYRRLVRGVRIANWHALKLTLGGCIDCGYNTNGAALDFHHPKEGTNKPLIAKDKRGIQQRKLEGCELLCANCHRVRHFKLHNPPMIMDLISTSVTIINNNRKLRSA</sequence>
<gene>
    <name evidence="1" type="ORF">LCGC14_1077640</name>
</gene>
<evidence type="ECO:0008006" key="2">
    <source>
        <dbReference type="Google" id="ProtNLM"/>
    </source>
</evidence>
<comment type="caution">
    <text evidence="1">The sequence shown here is derived from an EMBL/GenBank/DDBJ whole genome shotgun (WGS) entry which is preliminary data.</text>
</comment>
<reference evidence="1" key="1">
    <citation type="journal article" date="2015" name="Nature">
        <title>Complex archaea that bridge the gap between prokaryotes and eukaryotes.</title>
        <authorList>
            <person name="Spang A."/>
            <person name="Saw J.H."/>
            <person name="Jorgensen S.L."/>
            <person name="Zaremba-Niedzwiedzka K."/>
            <person name="Martijn J."/>
            <person name="Lind A.E."/>
            <person name="van Eijk R."/>
            <person name="Schleper C."/>
            <person name="Guy L."/>
            <person name="Ettema T.J."/>
        </authorList>
    </citation>
    <scope>NUCLEOTIDE SEQUENCE</scope>
</reference>
<proteinExistence type="predicted"/>